<reference evidence="1" key="1">
    <citation type="submission" date="2015-04" db="UniProtKB">
        <authorList>
            <consortium name="EnsemblPlants"/>
        </authorList>
    </citation>
    <scope>IDENTIFICATION</scope>
    <source>
        <strain evidence="1">SL10</strain>
    </source>
</reference>
<dbReference type="HOGENOM" id="CLU_2835533_0_0_1"/>
<proteinExistence type="predicted"/>
<dbReference type="AlphaFoldDB" id="A0A0E0FLE6"/>
<accession>A0A0E0FLE6</accession>
<dbReference type="Proteomes" id="UP000006591">
    <property type="component" value="Chromosome 1"/>
</dbReference>
<protein>
    <submittedName>
        <fullName evidence="1">Uncharacterized protein</fullName>
    </submittedName>
</protein>
<sequence>MARLDSVPPSTSTGRYKLQDGRKSLPLIVWGWRSLVLFSVAHWLQKWAQIQRHDDHIKLANKRYMS</sequence>
<reference evidence="1" key="2">
    <citation type="submission" date="2018-04" db="EMBL/GenBank/DDBJ databases">
        <title>OnivRS2 (Oryza nivara Reference Sequence Version 2).</title>
        <authorList>
            <person name="Zhang J."/>
            <person name="Kudrna D."/>
            <person name="Lee S."/>
            <person name="Talag J."/>
            <person name="Rajasekar S."/>
            <person name="Welchert J."/>
            <person name="Hsing Y.-I."/>
            <person name="Wing R.A."/>
        </authorList>
    </citation>
    <scope>NUCLEOTIDE SEQUENCE [LARGE SCALE GENOMIC DNA]</scope>
</reference>
<evidence type="ECO:0000313" key="2">
    <source>
        <dbReference type="Proteomes" id="UP000006591"/>
    </source>
</evidence>
<organism evidence="1">
    <name type="scientific">Oryza nivara</name>
    <name type="common">Indian wild rice</name>
    <name type="synonym">Oryza sativa f. spontanea</name>
    <dbReference type="NCBI Taxonomy" id="4536"/>
    <lineage>
        <taxon>Eukaryota</taxon>
        <taxon>Viridiplantae</taxon>
        <taxon>Streptophyta</taxon>
        <taxon>Embryophyta</taxon>
        <taxon>Tracheophyta</taxon>
        <taxon>Spermatophyta</taxon>
        <taxon>Magnoliopsida</taxon>
        <taxon>Liliopsida</taxon>
        <taxon>Poales</taxon>
        <taxon>Poaceae</taxon>
        <taxon>BOP clade</taxon>
        <taxon>Oryzoideae</taxon>
        <taxon>Oryzeae</taxon>
        <taxon>Oryzinae</taxon>
        <taxon>Oryza</taxon>
    </lineage>
</organism>
<dbReference type="EnsemblPlants" id="ONIVA01G17350.1">
    <property type="protein sequence ID" value="ONIVA01G17350.1"/>
    <property type="gene ID" value="ONIVA01G17350"/>
</dbReference>
<evidence type="ECO:0000313" key="1">
    <source>
        <dbReference type="EnsemblPlants" id="ONIVA01G17350.1"/>
    </source>
</evidence>
<keyword evidence="2" id="KW-1185">Reference proteome</keyword>
<dbReference type="Gramene" id="ONIVA01G17350.1">
    <property type="protein sequence ID" value="ONIVA01G17350.1"/>
    <property type="gene ID" value="ONIVA01G17350"/>
</dbReference>
<name>A0A0E0FLE6_ORYNI</name>